<gene>
    <name evidence="6" type="ORF">BDY21DRAFT_335579</name>
</gene>
<keyword evidence="7" id="KW-1185">Reference proteome</keyword>
<dbReference type="PANTHER" id="PTHR12220:SF13">
    <property type="entry name" value="LARGE RIBOSOMAL SUBUNIT PROTEIN UL16M"/>
    <property type="match status" value="1"/>
</dbReference>
<dbReference type="GO" id="GO:0032543">
    <property type="term" value="P:mitochondrial translation"/>
    <property type="evidence" value="ECO:0007669"/>
    <property type="project" value="TreeGrafter"/>
</dbReference>
<comment type="similarity">
    <text evidence="1 4">Belongs to the universal ribosomal protein uL16 family.</text>
</comment>
<dbReference type="GO" id="GO:0005762">
    <property type="term" value="C:mitochondrial large ribosomal subunit"/>
    <property type="evidence" value="ECO:0007669"/>
    <property type="project" value="TreeGrafter"/>
</dbReference>
<dbReference type="InterPro" id="IPR047873">
    <property type="entry name" value="Ribosomal_uL16"/>
</dbReference>
<name>A0A6A6P9E1_9PEZI</name>
<dbReference type="PRINTS" id="PR00060">
    <property type="entry name" value="RIBOSOMALL16"/>
</dbReference>
<dbReference type="SUPFAM" id="SSF54686">
    <property type="entry name" value="Ribosomal protein L16p/L10e"/>
    <property type="match status" value="1"/>
</dbReference>
<dbReference type="Proteomes" id="UP000799766">
    <property type="component" value="Unassembled WGS sequence"/>
</dbReference>
<evidence type="ECO:0000256" key="5">
    <source>
        <dbReference type="SAM" id="MobiDB-lite"/>
    </source>
</evidence>
<dbReference type="OrthoDB" id="268521at2759"/>
<sequence length="236" mass="26233">MVCHPFHAKDAQWRFAMLQPLTPISVTRRPGCQSSPRSSISAPRLFSTTSPTRNWLVPPSGETKKSPKGRPRMRTGGSVKGTTVVWGQYGLRMVDKDRRLSAHHLRLGAETIKNKLRGMKYRLYHRVAAQIGVYTKGHEMRMGKGKGSFDYWAARVGVSKVIFELSGQVHEKVVRDAFRVAGNKMPGKYEFVKYGDPPVMGVTKLGNGVTAESLLRPRRQAPTNADRVPPNGPPVS</sequence>
<dbReference type="Gene3D" id="3.90.1170.10">
    <property type="entry name" value="Ribosomal protein L10e/L16"/>
    <property type="match status" value="1"/>
</dbReference>
<dbReference type="InterPro" id="IPR000114">
    <property type="entry name" value="Ribosomal_uL16_bact-type"/>
</dbReference>
<evidence type="ECO:0000256" key="3">
    <source>
        <dbReference type="ARBA" id="ARBA00023274"/>
    </source>
</evidence>
<dbReference type="NCBIfam" id="TIGR01164">
    <property type="entry name" value="rplP_bact"/>
    <property type="match status" value="1"/>
</dbReference>
<keyword evidence="2 4" id="KW-0689">Ribosomal protein</keyword>
<dbReference type="InterPro" id="IPR016180">
    <property type="entry name" value="Ribosomal_uL16_dom"/>
</dbReference>
<dbReference type="InterPro" id="IPR036920">
    <property type="entry name" value="Ribosomal_uL16_sf"/>
</dbReference>
<dbReference type="Pfam" id="PF00252">
    <property type="entry name" value="Ribosomal_L16"/>
    <property type="match status" value="1"/>
</dbReference>
<dbReference type="GO" id="GO:0019843">
    <property type="term" value="F:rRNA binding"/>
    <property type="evidence" value="ECO:0007669"/>
    <property type="project" value="InterPro"/>
</dbReference>
<organism evidence="6 7">
    <name type="scientific">Lineolata rhizophorae</name>
    <dbReference type="NCBI Taxonomy" id="578093"/>
    <lineage>
        <taxon>Eukaryota</taxon>
        <taxon>Fungi</taxon>
        <taxon>Dikarya</taxon>
        <taxon>Ascomycota</taxon>
        <taxon>Pezizomycotina</taxon>
        <taxon>Dothideomycetes</taxon>
        <taxon>Dothideomycetes incertae sedis</taxon>
        <taxon>Lineolatales</taxon>
        <taxon>Lineolataceae</taxon>
        <taxon>Lineolata</taxon>
    </lineage>
</organism>
<dbReference type="PANTHER" id="PTHR12220">
    <property type="entry name" value="50S/60S RIBOSOMAL PROTEIN L16"/>
    <property type="match status" value="1"/>
</dbReference>
<evidence type="ECO:0000313" key="6">
    <source>
        <dbReference type="EMBL" id="KAF2460499.1"/>
    </source>
</evidence>
<accession>A0A6A6P9E1</accession>
<proteinExistence type="inferred from homology"/>
<feature type="region of interest" description="Disordered" evidence="5">
    <location>
        <begin position="215"/>
        <end position="236"/>
    </location>
</feature>
<dbReference type="PROSITE" id="PS00701">
    <property type="entry name" value="RIBOSOMAL_L16_2"/>
    <property type="match status" value="1"/>
</dbReference>
<reference evidence="6" key="1">
    <citation type="journal article" date="2020" name="Stud. Mycol.">
        <title>101 Dothideomycetes genomes: a test case for predicting lifestyles and emergence of pathogens.</title>
        <authorList>
            <person name="Haridas S."/>
            <person name="Albert R."/>
            <person name="Binder M."/>
            <person name="Bloem J."/>
            <person name="Labutti K."/>
            <person name="Salamov A."/>
            <person name="Andreopoulos B."/>
            <person name="Baker S."/>
            <person name="Barry K."/>
            <person name="Bills G."/>
            <person name="Bluhm B."/>
            <person name="Cannon C."/>
            <person name="Castanera R."/>
            <person name="Culley D."/>
            <person name="Daum C."/>
            <person name="Ezra D."/>
            <person name="Gonzalez J."/>
            <person name="Henrissat B."/>
            <person name="Kuo A."/>
            <person name="Liang C."/>
            <person name="Lipzen A."/>
            <person name="Lutzoni F."/>
            <person name="Magnuson J."/>
            <person name="Mondo S."/>
            <person name="Nolan M."/>
            <person name="Ohm R."/>
            <person name="Pangilinan J."/>
            <person name="Park H.-J."/>
            <person name="Ramirez L."/>
            <person name="Alfaro M."/>
            <person name="Sun H."/>
            <person name="Tritt A."/>
            <person name="Yoshinaga Y."/>
            <person name="Zwiers L.-H."/>
            <person name="Turgeon B."/>
            <person name="Goodwin S."/>
            <person name="Spatafora J."/>
            <person name="Crous P."/>
            <person name="Grigoriev I."/>
        </authorList>
    </citation>
    <scope>NUCLEOTIDE SEQUENCE</scope>
    <source>
        <strain evidence="6">ATCC 16933</strain>
    </source>
</reference>
<evidence type="ECO:0000313" key="7">
    <source>
        <dbReference type="Proteomes" id="UP000799766"/>
    </source>
</evidence>
<dbReference type="EMBL" id="MU001673">
    <property type="protein sequence ID" value="KAF2460499.1"/>
    <property type="molecule type" value="Genomic_DNA"/>
</dbReference>
<evidence type="ECO:0000256" key="4">
    <source>
        <dbReference type="RuleBase" id="RU004413"/>
    </source>
</evidence>
<protein>
    <submittedName>
        <fullName evidence="6">Mitochondrial large ribosomal subunit protein L16</fullName>
    </submittedName>
</protein>
<evidence type="ECO:0000256" key="2">
    <source>
        <dbReference type="ARBA" id="ARBA00022980"/>
    </source>
</evidence>
<feature type="region of interest" description="Disordered" evidence="5">
    <location>
        <begin position="27"/>
        <end position="77"/>
    </location>
</feature>
<dbReference type="InterPro" id="IPR020798">
    <property type="entry name" value="Ribosomal_uL16_CS"/>
</dbReference>
<dbReference type="FunFam" id="3.90.1170.10:FF:000003">
    <property type="entry name" value="54S ribosomal protein L16, mitochondrial"/>
    <property type="match status" value="1"/>
</dbReference>
<dbReference type="GO" id="GO:0003735">
    <property type="term" value="F:structural constituent of ribosome"/>
    <property type="evidence" value="ECO:0007669"/>
    <property type="project" value="InterPro"/>
</dbReference>
<dbReference type="AlphaFoldDB" id="A0A6A6P9E1"/>
<evidence type="ECO:0000256" key="1">
    <source>
        <dbReference type="ARBA" id="ARBA00008931"/>
    </source>
</evidence>
<keyword evidence="3 4" id="KW-0687">Ribonucleoprotein</keyword>
<feature type="compositionally biased region" description="Polar residues" evidence="5">
    <location>
        <begin position="32"/>
        <end position="53"/>
    </location>
</feature>
<dbReference type="CDD" id="cd01433">
    <property type="entry name" value="Ribosomal_L16_L10e"/>
    <property type="match status" value="1"/>
</dbReference>